<evidence type="ECO:0000256" key="12">
    <source>
        <dbReference type="ARBA" id="ARBA00041012"/>
    </source>
</evidence>
<dbReference type="SMART" id="SM00409">
    <property type="entry name" value="IG"/>
    <property type="match status" value="2"/>
</dbReference>
<dbReference type="Gene3D" id="3.40.50.10140">
    <property type="entry name" value="Toll/interleukin-1 receptor homology (TIR) domain"/>
    <property type="match status" value="1"/>
</dbReference>
<keyword evidence="2" id="KW-0244">Early protein</keyword>
<dbReference type="EMBL" id="JAXCGZ010002283">
    <property type="protein sequence ID" value="KAK7084092.1"/>
    <property type="molecule type" value="Genomic_DNA"/>
</dbReference>
<dbReference type="InterPro" id="IPR036179">
    <property type="entry name" value="Ig-like_dom_sf"/>
</dbReference>
<dbReference type="Pfam" id="PF13927">
    <property type="entry name" value="Ig_3"/>
    <property type="match status" value="1"/>
</dbReference>
<dbReference type="InterPro" id="IPR007110">
    <property type="entry name" value="Ig-like_dom"/>
</dbReference>
<comment type="subunit">
    <text evidence="11">Interacts with host IFNA1.</text>
</comment>
<keyword evidence="7" id="KW-1015">Disulfide bond</keyword>
<keyword evidence="14" id="KW-1133">Transmembrane helix</keyword>
<comment type="caution">
    <text evidence="18">The sequence shown here is derived from an EMBL/GenBank/DDBJ whole genome shotgun (WGS) entry which is preliminary data.</text>
</comment>
<dbReference type="InterPro" id="IPR003598">
    <property type="entry name" value="Ig_sub2"/>
</dbReference>
<dbReference type="CDD" id="cd00096">
    <property type="entry name" value="Ig"/>
    <property type="match status" value="1"/>
</dbReference>
<feature type="domain" description="Ig-like" evidence="17">
    <location>
        <begin position="10"/>
        <end position="127"/>
    </location>
</feature>
<keyword evidence="3" id="KW-1090">Inhibition of host innate immune response by virus</keyword>
<dbReference type="PROSITE" id="PS50104">
    <property type="entry name" value="TIR"/>
    <property type="match status" value="1"/>
</dbReference>
<dbReference type="InterPro" id="IPR003599">
    <property type="entry name" value="Ig_sub"/>
</dbReference>
<keyword evidence="6" id="KW-0520">NAD</keyword>
<dbReference type="PRINTS" id="PR01537">
    <property type="entry name" value="INTRLKN1R1F"/>
</dbReference>
<evidence type="ECO:0000256" key="4">
    <source>
        <dbReference type="ARBA" id="ARBA00022801"/>
    </source>
</evidence>
<feature type="chain" id="PRO_5042828528" description="Soluble interferon alpha/beta receptor OPG204" evidence="15">
    <location>
        <begin position="28"/>
        <end position="590"/>
    </location>
</feature>
<dbReference type="SUPFAM" id="SSF48726">
    <property type="entry name" value="Immunoglobulin"/>
    <property type="match status" value="2"/>
</dbReference>
<accession>A0AAN8XIJ5</accession>
<feature type="domain" description="TIR" evidence="16">
    <location>
        <begin position="298"/>
        <end position="450"/>
    </location>
</feature>
<name>A0AAN8XIJ5_HALRR</name>
<dbReference type="SMART" id="SM00408">
    <property type="entry name" value="IGc2"/>
    <property type="match status" value="2"/>
</dbReference>
<evidence type="ECO:0000256" key="15">
    <source>
        <dbReference type="SAM" id="SignalP"/>
    </source>
</evidence>
<evidence type="ECO:0000256" key="1">
    <source>
        <dbReference type="ARBA" id="ARBA00009752"/>
    </source>
</evidence>
<keyword evidence="19" id="KW-1185">Reference proteome</keyword>
<evidence type="ECO:0000256" key="9">
    <source>
        <dbReference type="ARBA" id="ARBA00023258"/>
    </source>
</evidence>
<dbReference type="AlphaFoldDB" id="A0AAN8XIJ5"/>
<sequence length="590" mass="66618">MYGKIGQISPQLVLLFSVAWILQATRAIDNECGCSRRIFDFDFILDSVRLHRSRKLLCCIPGIQNYPNATIAWTFQGEPLQPNSSNVLKKRCNDRILFLTNATESGNYTCSVIHKDGTEDSFTTSLTVYPSEEYLQKPSMITLSKDVYALEGQSAKFTCQAIVGKSLEAFFPPEITWLHIFPNGTLRFVPDDVEQSTPEIIDNVISGTVEIKSVTQEHYGIYLCKVTNSYGSSKKKVNLIHGVPPDERAMRNWMMYLVAGITTLIAALWVFYSGWRCRWSLVTTYKELFYKKTIEGGFIYDVFIVHGEMASTWVREVLTQTLEDTYGYTCYLLNRDLLAGEQYTEAIPQAMSKCRRILVVITPCLLESQWAKWALHHGIDTRLRRQARIFALVLQELGDNILTSETAGFLETLQMIKSIKVPRSCSFTELNEENQSEREYSKATNEFGNMVDFKLSVPSSLSEGSFSRSSKNQRLTNMITGSNHASRENLDEHEPSHCLVKKTCDATTATYMDSHDLIDPGTPCSITPFILPSGKDSHRGIENQEGCGSALNCIGHACCGDPEILFWQKVRIRLDPPSVRQRHITAETIA</sequence>
<feature type="transmembrane region" description="Helical" evidence="14">
    <location>
        <begin position="253"/>
        <end position="272"/>
    </location>
</feature>
<dbReference type="GO" id="GO:0039502">
    <property type="term" value="P:symbiont-mediated suppression of host type I interferon-mediated signaling pathway"/>
    <property type="evidence" value="ECO:0007669"/>
    <property type="project" value="UniProtKB-KW"/>
</dbReference>
<keyword evidence="8" id="KW-0325">Glycoprotein</keyword>
<dbReference type="PANTHER" id="PTHR11890:SF44">
    <property type="entry name" value="X-LINKED INTERLEUKIN-1 RECEPTOR ACCESSORY PROTEIN-LIKE 2"/>
    <property type="match status" value="1"/>
</dbReference>
<proteinExistence type="inferred from homology"/>
<keyword evidence="14" id="KW-0472">Membrane</keyword>
<keyword evidence="10" id="KW-0393">Immunoglobulin domain</keyword>
<keyword evidence="15" id="KW-0732">Signal</keyword>
<evidence type="ECO:0000259" key="16">
    <source>
        <dbReference type="PROSITE" id="PS50104"/>
    </source>
</evidence>
<dbReference type="SUPFAM" id="SSF52200">
    <property type="entry name" value="Toll/Interleukin receptor TIR domain"/>
    <property type="match status" value="1"/>
</dbReference>
<dbReference type="GO" id="GO:0016787">
    <property type="term" value="F:hydrolase activity"/>
    <property type="evidence" value="ECO:0007669"/>
    <property type="project" value="UniProtKB-KW"/>
</dbReference>
<evidence type="ECO:0000256" key="8">
    <source>
        <dbReference type="ARBA" id="ARBA00023180"/>
    </source>
</evidence>
<evidence type="ECO:0000256" key="2">
    <source>
        <dbReference type="ARBA" id="ARBA00022518"/>
    </source>
</evidence>
<evidence type="ECO:0000256" key="5">
    <source>
        <dbReference type="ARBA" id="ARBA00022830"/>
    </source>
</evidence>
<dbReference type="GO" id="GO:0007165">
    <property type="term" value="P:signal transduction"/>
    <property type="evidence" value="ECO:0007669"/>
    <property type="project" value="InterPro"/>
</dbReference>
<dbReference type="InterPro" id="IPR035897">
    <property type="entry name" value="Toll_tir_struct_dom_sf"/>
</dbReference>
<evidence type="ECO:0000256" key="14">
    <source>
        <dbReference type="SAM" id="Phobius"/>
    </source>
</evidence>
<keyword evidence="9" id="KW-0945">Host-virus interaction</keyword>
<keyword evidence="14" id="KW-0812">Transmembrane</keyword>
<evidence type="ECO:0000256" key="3">
    <source>
        <dbReference type="ARBA" id="ARBA00022632"/>
    </source>
</evidence>
<dbReference type="Gene3D" id="2.60.40.10">
    <property type="entry name" value="Immunoglobulins"/>
    <property type="match status" value="2"/>
</dbReference>
<keyword evidence="9" id="KW-0922">Interferon antiviral system evasion</keyword>
<evidence type="ECO:0000256" key="7">
    <source>
        <dbReference type="ARBA" id="ARBA00023157"/>
    </source>
</evidence>
<dbReference type="PANTHER" id="PTHR11890">
    <property type="entry name" value="INTERLEUKIN-1 RECEPTOR FAMILY MEMBER"/>
    <property type="match status" value="1"/>
</dbReference>
<keyword evidence="9" id="KW-0899">Viral immunoevasion</keyword>
<feature type="signal peptide" evidence="15">
    <location>
        <begin position="1"/>
        <end position="27"/>
    </location>
</feature>
<reference evidence="18 19" key="1">
    <citation type="submission" date="2023-11" db="EMBL/GenBank/DDBJ databases">
        <title>Halocaridina rubra genome assembly.</title>
        <authorList>
            <person name="Smith C."/>
        </authorList>
    </citation>
    <scope>NUCLEOTIDE SEQUENCE [LARGE SCALE GENOMIC DNA]</scope>
    <source>
        <strain evidence="18">EP-1</strain>
        <tissue evidence="18">Whole</tissue>
    </source>
</reference>
<dbReference type="Pfam" id="PF13676">
    <property type="entry name" value="TIR_2"/>
    <property type="match status" value="1"/>
</dbReference>
<dbReference type="InterPro" id="IPR000157">
    <property type="entry name" value="TIR_dom"/>
</dbReference>
<evidence type="ECO:0000256" key="10">
    <source>
        <dbReference type="ARBA" id="ARBA00023319"/>
    </source>
</evidence>
<organism evidence="18 19">
    <name type="scientific">Halocaridina rubra</name>
    <name type="common">Hawaiian red shrimp</name>
    <dbReference type="NCBI Taxonomy" id="373956"/>
    <lineage>
        <taxon>Eukaryota</taxon>
        <taxon>Metazoa</taxon>
        <taxon>Ecdysozoa</taxon>
        <taxon>Arthropoda</taxon>
        <taxon>Crustacea</taxon>
        <taxon>Multicrustacea</taxon>
        <taxon>Malacostraca</taxon>
        <taxon>Eumalacostraca</taxon>
        <taxon>Eucarida</taxon>
        <taxon>Decapoda</taxon>
        <taxon>Pleocyemata</taxon>
        <taxon>Caridea</taxon>
        <taxon>Atyoidea</taxon>
        <taxon>Atyidae</taxon>
        <taxon>Halocaridina</taxon>
    </lineage>
</organism>
<evidence type="ECO:0000313" key="19">
    <source>
        <dbReference type="Proteomes" id="UP001381693"/>
    </source>
</evidence>
<evidence type="ECO:0000256" key="11">
    <source>
        <dbReference type="ARBA" id="ARBA00038761"/>
    </source>
</evidence>
<protein>
    <recommendedName>
        <fullName evidence="12">Soluble interferon alpha/beta receptor OPG204</fullName>
    </recommendedName>
</protein>
<feature type="domain" description="Ig-like" evidence="17">
    <location>
        <begin position="138"/>
        <end position="238"/>
    </location>
</feature>
<evidence type="ECO:0000256" key="13">
    <source>
        <dbReference type="ARBA" id="ARBA00045444"/>
    </source>
</evidence>
<dbReference type="InterPro" id="IPR015621">
    <property type="entry name" value="IL-1_rcpt_fam"/>
</dbReference>
<keyword evidence="4" id="KW-0378">Hydrolase</keyword>
<comment type="function">
    <text evidence="13">Counteracts the antiviral effects of host IFN-alpha/beta and key IFN-inducible proteins involved in viral RNA degradation suxh as host OAS1. Acts as a soluble IFN-alpha receptor and thus inhibits the interaction between host IFN-alpha and its receptor.</text>
</comment>
<evidence type="ECO:0000256" key="6">
    <source>
        <dbReference type="ARBA" id="ARBA00023027"/>
    </source>
</evidence>
<keyword evidence="5" id="KW-1114">Inhibition of host interferon signaling pathway by virus</keyword>
<dbReference type="PROSITE" id="PS50835">
    <property type="entry name" value="IG_LIKE"/>
    <property type="match status" value="2"/>
</dbReference>
<comment type="similarity">
    <text evidence="1">Belongs to the interleukin-1 receptor family.</text>
</comment>
<gene>
    <name evidence="18" type="ORF">SK128_025661</name>
</gene>
<dbReference type="Proteomes" id="UP001381693">
    <property type="component" value="Unassembled WGS sequence"/>
</dbReference>
<evidence type="ECO:0000259" key="17">
    <source>
        <dbReference type="PROSITE" id="PS50835"/>
    </source>
</evidence>
<dbReference type="InterPro" id="IPR013783">
    <property type="entry name" value="Ig-like_fold"/>
</dbReference>
<evidence type="ECO:0000313" key="18">
    <source>
        <dbReference type="EMBL" id="KAK7084092.1"/>
    </source>
</evidence>